<evidence type="ECO:0000259" key="11">
    <source>
        <dbReference type="PROSITE" id="PS50045"/>
    </source>
</evidence>
<dbReference type="Gene3D" id="3.40.50.2300">
    <property type="match status" value="1"/>
</dbReference>
<dbReference type="Gene3D" id="1.10.10.60">
    <property type="entry name" value="Homeodomain-like"/>
    <property type="match status" value="1"/>
</dbReference>
<dbReference type="PANTHER" id="PTHR32071">
    <property type="entry name" value="TRANSCRIPTIONAL REGULATORY PROTEIN"/>
    <property type="match status" value="1"/>
</dbReference>
<keyword evidence="5" id="KW-0067">ATP-binding</keyword>
<evidence type="ECO:0000256" key="4">
    <source>
        <dbReference type="ARBA" id="ARBA00022741"/>
    </source>
</evidence>
<sequence length="448" mass="50153">MQHTILVVDDEAVQRDMLAGFLRKRGYGVTAVPSGADAVKASRDQIFDVAFVDLKMPGMDGIETLRQIRAQSPETSVVIMTAYGSVESAVEAMQLGAYHYVTKPINLDEVRLLIERAIEGQILVAENRYLKEQLAERFGFEQIVGDSGAMQEVLSTAARVAESNATVLIHGESGTGKELVARAIHQVSPRSRARFVAVSCAALPETLLEAELFGHEKGAFTGADRMREGRFEIADGGTLFLDEVGDIPLGMQVKLLRVLQEQEFDRVGGRDPIKVDVRVIAATNQSLEEKIARKEFREDLYYRLNVVSIFVPPLRERRDDIMPLVEHFRQKFADQSGRTVRGLTREARDVLLRYSWPGNVREVANAIERAVVMSRTDVIDVRDLPLHIRGVEGEDEGDDLKLDALERRHVARVLSTVDWNMNQAADILGIHRNTLRAKIKRFGLKRES</sequence>
<dbReference type="InterPro" id="IPR003593">
    <property type="entry name" value="AAA+_ATPase"/>
</dbReference>
<dbReference type="Pfam" id="PF02954">
    <property type="entry name" value="HTH_8"/>
    <property type="match status" value="1"/>
</dbReference>
<protein>
    <recommendedName>
        <fullName evidence="15">Fis family transcriptional regulator</fullName>
    </recommendedName>
</protein>
<evidence type="ECO:0000256" key="8">
    <source>
        <dbReference type="ARBA" id="ARBA00023159"/>
    </source>
</evidence>
<dbReference type="SUPFAM" id="SSF52172">
    <property type="entry name" value="CheY-like"/>
    <property type="match status" value="1"/>
</dbReference>
<keyword evidence="9" id="KW-0804">Transcription</keyword>
<evidence type="ECO:0000313" key="14">
    <source>
        <dbReference type="Proteomes" id="UP000052008"/>
    </source>
</evidence>
<dbReference type="Pfam" id="PF25601">
    <property type="entry name" value="AAA_lid_14"/>
    <property type="match status" value="1"/>
</dbReference>
<comment type="subcellular location">
    <subcellularLocation>
        <location evidence="1">Cytoplasm</location>
    </subcellularLocation>
</comment>
<dbReference type="Gene3D" id="3.40.50.300">
    <property type="entry name" value="P-loop containing nucleotide triphosphate hydrolases"/>
    <property type="match status" value="1"/>
</dbReference>
<dbReference type="InterPro" id="IPR001789">
    <property type="entry name" value="Sig_transdc_resp-reg_receiver"/>
</dbReference>
<organism evidence="13 14">
    <name type="scientific">candidate division TA06 bacterium DG_24</name>
    <dbReference type="NCBI Taxonomy" id="1703770"/>
    <lineage>
        <taxon>Bacteria</taxon>
        <taxon>Bacteria division TA06</taxon>
    </lineage>
</organism>
<evidence type="ECO:0008006" key="15">
    <source>
        <dbReference type="Google" id="ProtNLM"/>
    </source>
</evidence>
<dbReference type="EMBL" id="LIZS01000096">
    <property type="protein sequence ID" value="KPJ51806.1"/>
    <property type="molecule type" value="Genomic_DNA"/>
</dbReference>
<accession>A0A0S7WNR5</accession>
<dbReference type="PROSITE" id="PS00675">
    <property type="entry name" value="SIGMA54_INTERACT_1"/>
    <property type="match status" value="1"/>
</dbReference>
<comment type="caution">
    <text evidence="13">The sequence shown here is derived from an EMBL/GenBank/DDBJ whole genome shotgun (WGS) entry which is preliminary data.</text>
</comment>
<dbReference type="SUPFAM" id="SSF46689">
    <property type="entry name" value="Homeodomain-like"/>
    <property type="match status" value="1"/>
</dbReference>
<dbReference type="STRING" id="1703770.AMJ39_09270"/>
<dbReference type="InterPro" id="IPR002197">
    <property type="entry name" value="HTH_Fis"/>
</dbReference>
<dbReference type="FunFam" id="3.40.50.300:FF:000006">
    <property type="entry name" value="DNA-binding transcriptional regulator NtrC"/>
    <property type="match status" value="1"/>
</dbReference>
<dbReference type="InterPro" id="IPR011006">
    <property type="entry name" value="CheY-like_superfamily"/>
</dbReference>
<dbReference type="InterPro" id="IPR002078">
    <property type="entry name" value="Sigma_54_int"/>
</dbReference>
<keyword evidence="8" id="KW-0010">Activator</keyword>
<feature type="modified residue" description="4-aspartylphosphate" evidence="10">
    <location>
        <position position="53"/>
    </location>
</feature>
<evidence type="ECO:0000259" key="12">
    <source>
        <dbReference type="PROSITE" id="PS50110"/>
    </source>
</evidence>
<dbReference type="GO" id="GO:0006355">
    <property type="term" value="P:regulation of DNA-templated transcription"/>
    <property type="evidence" value="ECO:0007669"/>
    <property type="project" value="InterPro"/>
</dbReference>
<dbReference type="AlphaFoldDB" id="A0A0S7WNR5"/>
<keyword evidence="3 10" id="KW-0597">Phosphoprotein</keyword>
<proteinExistence type="predicted"/>
<dbReference type="GO" id="GO:0043565">
    <property type="term" value="F:sequence-specific DNA binding"/>
    <property type="evidence" value="ECO:0007669"/>
    <property type="project" value="InterPro"/>
</dbReference>
<evidence type="ECO:0000256" key="10">
    <source>
        <dbReference type="PROSITE-ProRule" id="PRU00169"/>
    </source>
</evidence>
<dbReference type="PROSITE" id="PS00676">
    <property type="entry name" value="SIGMA54_INTERACT_2"/>
    <property type="match status" value="1"/>
</dbReference>
<dbReference type="InterPro" id="IPR009057">
    <property type="entry name" value="Homeodomain-like_sf"/>
</dbReference>
<evidence type="ECO:0000256" key="3">
    <source>
        <dbReference type="ARBA" id="ARBA00022553"/>
    </source>
</evidence>
<gene>
    <name evidence="13" type="ORF">AMJ39_09270</name>
</gene>
<dbReference type="GO" id="GO:0005737">
    <property type="term" value="C:cytoplasm"/>
    <property type="evidence" value="ECO:0007669"/>
    <property type="project" value="UniProtKB-SubCell"/>
</dbReference>
<evidence type="ECO:0000256" key="7">
    <source>
        <dbReference type="ARBA" id="ARBA00023125"/>
    </source>
</evidence>
<dbReference type="InterPro" id="IPR025662">
    <property type="entry name" value="Sigma_54_int_dom_ATP-bd_1"/>
</dbReference>
<reference evidence="13 14" key="1">
    <citation type="journal article" date="2015" name="Microbiome">
        <title>Genomic resolution of linkages in carbon, nitrogen, and sulfur cycling among widespread estuary sediment bacteria.</title>
        <authorList>
            <person name="Baker B.J."/>
            <person name="Lazar C.S."/>
            <person name="Teske A.P."/>
            <person name="Dick G.J."/>
        </authorList>
    </citation>
    <scope>NUCLEOTIDE SEQUENCE [LARGE SCALE GENOMIC DNA]</scope>
    <source>
        <strain evidence="13">DG_24</strain>
    </source>
</reference>
<keyword evidence="4" id="KW-0547">Nucleotide-binding</keyword>
<evidence type="ECO:0000256" key="5">
    <source>
        <dbReference type="ARBA" id="ARBA00022840"/>
    </source>
</evidence>
<dbReference type="InterPro" id="IPR027417">
    <property type="entry name" value="P-loop_NTPase"/>
</dbReference>
<dbReference type="Pfam" id="PF00072">
    <property type="entry name" value="Response_reg"/>
    <property type="match status" value="1"/>
</dbReference>
<dbReference type="GO" id="GO:0005524">
    <property type="term" value="F:ATP binding"/>
    <property type="evidence" value="ECO:0007669"/>
    <property type="project" value="UniProtKB-KW"/>
</dbReference>
<evidence type="ECO:0000313" key="13">
    <source>
        <dbReference type="EMBL" id="KPJ51806.1"/>
    </source>
</evidence>
<name>A0A0S7WNR5_UNCT6</name>
<evidence type="ECO:0000256" key="1">
    <source>
        <dbReference type="ARBA" id="ARBA00004496"/>
    </source>
</evidence>
<keyword evidence="6" id="KW-0805">Transcription regulation</keyword>
<dbReference type="Pfam" id="PF00158">
    <property type="entry name" value="Sigma54_activat"/>
    <property type="match status" value="1"/>
</dbReference>
<dbReference type="InterPro" id="IPR058031">
    <property type="entry name" value="AAA_lid_NorR"/>
</dbReference>
<evidence type="ECO:0000256" key="9">
    <source>
        <dbReference type="ARBA" id="ARBA00023163"/>
    </source>
</evidence>
<dbReference type="PRINTS" id="PR01590">
    <property type="entry name" value="HTHFIS"/>
</dbReference>
<dbReference type="CDD" id="cd00009">
    <property type="entry name" value="AAA"/>
    <property type="match status" value="1"/>
</dbReference>
<feature type="domain" description="Sigma-54 factor interaction" evidence="11">
    <location>
        <begin position="143"/>
        <end position="372"/>
    </location>
</feature>
<keyword evidence="7" id="KW-0238">DNA-binding</keyword>
<dbReference type="InterPro" id="IPR025943">
    <property type="entry name" value="Sigma_54_int_dom_ATP-bd_2"/>
</dbReference>
<dbReference type="SMART" id="SM00382">
    <property type="entry name" value="AAA"/>
    <property type="match status" value="1"/>
</dbReference>
<evidence type="ECO:0000256" key="2">
    <source>
        <dbReference type="ARBA" id="ARBA00022490"/>
    </source>
</evidence>
<dbReference type="GO" id="GO:0000160">
    <property type="term" value="P:phosphorelay signal transduction system"/>
    <property type="evidence" value="ECO:0007669"/>
    <property type="project" value="InterPro"/>
</dbReference>
<keyword evidence="2" id="KW-0963">Cytoplasm</keyword>
<dbReference type="SUPFAM" id="SSF52540">
    <property type="entry name" value="P-loop containing nucleoside triphosphate hydrolases"/>
    <property type="match status" value="1"/>
</dbReference>
<dbReference type="FunFam" id="3.40.50.2300:FF:000018">
    <property type="entry name" value="DNA-binding transcriptional regulator NtrC"/>
    <property type="match status" value="1"/>
</dbReference>
<evidence type="ECO:0000256" key="6">
    <source>
        <dbReference type="ARBA" id="ARBA00023015"/>
    </source>
</evidence>
<dbReference type="PROSITE" id="PS50045">
    <property type="entry name" value="SIGMA54_INTERACT_4"/>
    <property type="match status" value="1"/>
</dbReference>
<dbReference type="FunFam" id="1.10.8.60:FF:000014">
    <property type="entry name" value="DNA-binding transcriptional regulator NtrC"/>
    <property type="match status" value="1"/>
</dbReference>
<feature type="domain" description="Response regulatory" evidence="12">
    <location>
        <begin position="4"/>
        <end position="118"/>
    </location>
</feature>
<dbReference type="SMART" id="SM00448">
    <property type="entry name" value="REC"/>
    <property type="match status" value="1"/>
</dbReference>
<dbReference type="Proteomes" id="UP000052008">
    <property type="component" value="Unassembled WGS sequence"/>
</dbReference>
<dbReference type="Gene3D" id="1.10.8.60">
    <property type="match status" value="1"/>
</dbReference>
<dbReference type="PROSITE" id="PS50110">
    <property type="entry name" value="RESPONSE_REGULATORY"/>
    <property type="match status" value="1"/>
</dbReference>